<feature type="domain" description="NIF system FeS cluster assembly NifU N-terminal" evidence="1">
    <location>
        <begin position="46"/>
        <end position="107"/>
    </location>
</feature>
<dbReference type="SUPFAM" id="SSF82649">
    <property type="entry name" value="SufE/NifU"/>
    <property type="match status" value="1"/>
</dbReference>
<sequence length="161" mass="17039">MTTRDKVELLTVSIPDDDDALELYSEKLVGLCATVATPRRLDHPDGSAHLRSRLCGSTVTIDVALDGENRIADLGFEVKACSLGSAATAILARHAKGADGETLGKVRDAVQSMLSGAETIDLPDGWEEITVLAPARDVRSRHSAIMIVFDAANEAIAKAEA</sequence>
<dbReference type="OrthoDB" id="9804157at2"/>
<dbReference type="Pfam" id="PF01592">
    <property type="entry name" value="NifU_N"/>
    <property type="match status" value="1"/>
</dbReference>
<evidence type="ECO:0000313" key="2">
    <source>
        <dbReference type="EMBL" id="RVU38030.1"/>
    </source>
</evidence>
<reference evidence="3" key="1">
    <citation type="submission" date="2019-01" db="EMBL/GenBank/DDBJ databases">
        <title>Gri0909 isolated from a small marine red alga.</title>
        <authorList>
            <person name="Kim J."/>
            <person name="Jeong S.E."/>
            <person name="Jeon C.O."/>
        </authorList>
    </citation>
    <scope>NUCLEOTIDE SEQUENCE [LARGE SCALE GENOMIC DNA]</scope>
    <source>
        <strain evidence="3">Gri0909</strain>
    </source>
</reference>
<dbReference type="GO" id="GO:0005506">
    <property type="term" value="F:iron ion binding"/>
    <property type="evidence" value="ECO:0007669"/>
    <property type="project" value="InterPro"/>
</dbReference>
<evidence type="ECO:0000259" key="1">
    <source>
        <dbReference type="Pfam" id="PF01592"/>
    </source>
</evidence>
<dbReference type="Gene3D" id="3.90.1010.10">
    <property type="match status" value="1"/>
</dbReference>
<organism evidence="2 3">
    <name type="scientific">Hwanghaeella grinnelliae</name>
    <dbReference type="NCBI Taxonomy" id="2500179"/>
    <lineage>
        <taxon>Bacteria</taxon>
        <taxon>Pseudomonadati</taxon>
        <taxon>Pseudomonadota</taxon>
        <taxon>Alphaproteobacteria</taxon>
        <taxon>Rhodospirillales</taxon>
        <taxon>Rhodospirillaceae</taxon>
        <taxon>Hwanghaeella</taxon>
    </lineage>
</organism>
<dbReference type="GO" id="GO:0051536">
    <property type="term" value="F:iron-sulfur cluster binding"/>
    <property type="evidence" value="ECO:0007669"/>
    <property type="project" value="InterPro"/>
</dbReference>
<keyword evidence="3" id="KW-1185">Reference proteome</keyword>
<gene>
    <name evidence="2" type="ORF">EOI86_01615</name>
</gene>
<dbReference type="AlphaFoldDB" id="A0A437QU34"/>
<dbReference type="InterPro" id="IPR002871">
    <property type="entry name" value="NIF_FeS_clus_asmbl_NifU_N"/>
</dbReference>
<protein>
    <submittedName>
        <fullName evidence="2">Iron-sulfur cluster assembly scaffold protein</fullName>
    </submittedName>
</protein>
<dbReference type="GO" id="GO:0016226">
    <property type="term" value="P:iron-sulfur cluster assembly"/>
    <property type="evidence" value="ECO:0007669"/>
    <property type="project" value="InterPro"/>
</dbReference>
<accession>A0A437QU34</accession>
<dbReference type="RefSeq" id="WP_127763403.1">
    <property type="nucleotide sequence ID" value="NZ_SADE01000001.1"/>
</dbReference>
<dbReference type="Proteomes" id="UP000287447">
    <property type="component" value="Unassembled WGS sequence"/>
</dbReference>
<evidence type="ECO:0000313" key="3">
    <source>
        <dbReference type="Proteomes" id="UP000287447"/>
    </source>
</evidence>
<comment type="caution">
    <text evidence="2">The sequence shown here is derived from an EMBL/GenBank/DDBJ whole genome shotgun (WGS) entry which is preliminary data.</text>
</comment>
<dbReference type="EMBL" id="SADE01000001">
    <property type="protein sequence ID" value="RVU38030.1"/>
    <property type="molecule type" value="Genomic_DNA"/>
</dbReference>
<proteinExistence type="predicted"/>
<name>A0A437QU34_9PROT</name>